<dbReference type="InterPro" id="IPR012337">
    <property type="entry name" value="RNaseH-like_sf"/>
</dbReference>
<sequence>MGARRITCRTDSQLVVGQMNGDFQVKEEQLLRYFHRATELARSFDKVDIQHIPREENTRADMLSKLSSGKEKG</sequence>
<dbReference type="OrthoDB" id="1740909at2759"/>
<dbReference type="InterPro" id="IPR036397">
    <property type="entry name" value="RNaseH_sf"/>
</dbReference>
<evidence type="ECO:0000313" key="2">
    <source>
        <dbReference type="EMBL" id="BAT75480.1"/>
    </source>
</evidence>
<dbReference type="Proteomes" id="UP000291084">
    <property type="component" value="Chromosome 1"/>
</dbReference>
<feature type="domain" description="RNase H type-1" evidence="1">
    <location>
        <begin position="2"/>
        <end position="65"/>
    </location>
</feature>
<dbReference type="GO" id="GO:0003676">
    <property type="term" value="F:nucleic acid binding"/>
    <property type="evidence" value="ECO:0007669"/>
    <property type="project" value="InterPro"/>
</dbReference>
<reference evidence="2 3" key="1">
    <citation type="journal article" date="2015" name="Sci. Rep.">
        <title>The power of single molecule real-time sequencing technology in the de novo assembly of a eukaryotic genome.</title>
        <authorList>
            <person name="Sakai H."/>
            <person name="Naito K."/>
            <person name="Ogiso-Tanaka E."/>
            <person name="Takahashi Y."/>
            <person name="Iseki K."/>
            <person name="Muto C."/>
            <person name="Satou K."/>
            <person name="Teruya K."/>
            <person name="Shiroma A."/>
            <person name="Shimoji M."/>
            <person name="Hirano T."/>
            <person name="Itoh T."/>
            <person name="Kaga A."/>
            <person name="Tomooka N."/>
        </authorList>
    </citation>
    <scope>NUCLEOTIDE SEQUENCE [LARGE SCALE GENOMIC DNA]</scope>
    <source>
        <strain evidence="3">cv. Shumari</strain>
    </source>
</reference>
<dbReference type="EMBL" id="AP015034">
    <property type="protein sequence ID" value="BAT75480.1"/>
    <property type="molecule type" value="Genomic_DNA"/>
</dbReference>
<dbReference type="AlphaFoldDB" id="A0A0S3R468"/>
<dbReference type="Gene3D" id="3.30.420.10">
    <property type="entry name" value="Ribonuclease H-like superfamily/Ribonuclease H"/>
    <property type="match status" value="1"/>
</dbReference>
<evidence type="ECO:0000313" key="3">
    <source>
        <dbReference type="Proteomes" id="UP000291084"/>
    </source>
</evidence>
<dbReference type="InterPro" id="IPR002156">
    <property type="entry name" value="RNaseH_domain"/>
</dbReference>
<protein>
    <recommendedName>
        <fullName evidence="1">RNase H type-1 domain-containing protein</fullName>
    </recommendedName>
</protein>
<dbReference type="GO" id="GO:0004523">
    <property type="term" value="F:RNA-DNA hybrid ribonuclease activity"/>
    <property type="evidence" value="ECO:0007669"/>
    <property type="project" value="InterPro"/>
</dbReference>
<proteinExistence type="predicted"/>
<evidence type="ECO:0000259" key="1">
    <source>
        <dbReference type="Pfam" id="PF13456"/>
    </source>
</evidence>
<organism evidence="2 3">
    <name type="scientific">Vigna angularis var. angularis</name>
    <dbReference type="NCBI Taxonomy" id="157739"/>
    <lineage>
        <taxon>Eukaryota</taxon>
        <taxon>Viridiplantae</taxon>
        <taxon>Streptophyta</taxon>
        <taxon>Embryophyta</taxon>
        <taxon>Tracheophyta</taxon>
        <taxon>Spermatophyta</taxon>
        <taxon>Magnoliopsida</taxon>
        <taxon>eudicotyledons</taxon>
        <taxon>Gunneridae</taxon>
        <taxon>Pentapetalae</taxon>
        <taxon>rosids</taxon>
        <taxon>fabids</taxon>
        <taxon>Fabales</taxon>
        <taxon>Fabaceae</taxon>
        <taxon>Papilionoideae</taxon>
        <taxon>50 kb inversion clade</taxon>
        <taxon>NPAAA clade</taxon>
        <taxon>indigoferoid/millettioid clade</taxon>
        <taxon>Phaseoleae</taxon>
        <taxon>Vigna</taxon>
    </lineage>
</organism>
<dbReference type="Pfam" id="PF13456">
    <property type="entry name" value="RVT_3"/>
    <property type="match status" value="1"/>
</dbReference>
<dbReference type="SUPFAM" id="SSF53098">
    <property type="entry name" value="Ribonuclease H-like"/>
    <property type="match status" value="1"/>
</dbReference>
<accession>A0A0S3R468</accession>
<name>A0A0S3R468_PHAAN</name>
<keyword evidence="3" id="KW-1185">Reference proteome</keyword>
<dbReference type="PANTHER" id="PTHR48475:SF2">
    <property type="entry name" value="RIBONUCLEASE H"/>
    <property type="match status" value="1"/>
</dbReference>
<dbReference type="PANTHER" id="PTHR48475">
    <property type="entry name" value="RIBONUCLEASE H"/>
    <property type="match status" value="1"/>
</dbReference>
<gene>
    <name evidence="2" type="primary">Vigan.01G334800</name>
    <name evidence="2" type="ORF">VIGAN_01334800</name>
</gene>